<organism evidence="1 2">
    <name type="scientific">Arthrobacter humicola</name>
    <dbReference type="NCBI Taxonomy" id="409291"/>
    <lineage>
        <taxon>Bacteria</taxon>
        <taxon>Bacillati</taxon>
        <taxon>Actinomycetota</taxon>
        <taxon>Actinomycetes</taxon>
        <taxon>Micrococcales</taxon>
        <taxon>Micrococcaceae</taxon>
        <taxon>Arthrobacter</taxon>
    </lineage>
</organism>
<evidence type="ECO:0000313" key="2">
    <source>
        <dbReference type="Proteomes" id="UP001500102"/>
    </source>
</evidence>
<sequence>MDPHDWGRAMALAVTRLAEQIAPEGSDDIHTLLVGRDLHLKISDDPAGVTIRVSTGPISGPPV</sequence>
<name>A0ABN2Z0Z7_9MICC</name>
<gene>
    <name evidence="1" type="ORF">GCM10009825_19170</name>
</gene>
<dbReference type="EMBL" id="BAAAQB010000029">
    <property type="protein sequence ID" value="GAA2135071.1"/>
    <property type="molecule type" value="Genomic_DNA"/>
</dbReference>
<protein>
    <submittedName>
        <fullName evidence="1">Uncharacterized protein</fullName>
    </submittedName>
</protein>
<keyword evidence="2" id="KW-1185">Reference proteome</keyword>
<accession>A0ABN2Z0Z7</accession>
<dbReference type="Proteomes" id="UP001500102">
    <property type="component" value="Unassembled WGS sequence"/>
</dbReference>
<proteinExistence type="predicted"/>
<comment type="caution">
    <text evidence="1">The sequence shown here is derived from an EMBL/GenBank/DDBJ whole genome shotgun (WGS) entry which is preliminary data.</text>
</comment>
<reference evidence="1 2" key="1">
    <citation type="journal article" date="2019" name="Int. J. Syst. Evol. Microbiol.">
        <title>The Global Catalogue of Microorganisms (GCM) 10K type strain sequencing project: providing services to taxonomists for standard genome sequencing and annotation.</title>
        <authorList>
            <consortium name="The Broad Institute Genomics Platform"/>
            <consortium name="The Broad Institute Genome Sequencing Center for Infectious Disease"/>
            <person name="Wu L."/>
            <person name="Ma J."/>
        </authorList>
    </citation>
    <scope>NUCLEOTIDE SEQUENCE [LARGE SCALE GENOMIC DNA]</scope>
    <source>
        <strain evidence="1 2">JCM 15921</strain>
    </source>
</reference>
<evidence type="ECO:0000313" key="1">
    <source>
        <dbReference type="EMBL" id="GAA2135071.1"/>
    </source>
</evidence>